<dbReference type="EMBL" id="PHGZ01000007">
    <property type="protein sequence ID" value="PJG83450.1"/>
    <property type="molecule type" value="Genomic_DNA"/>
</dbReference>
<keyword evidence="1" id="KW-1133">Transmembrane helix</keyword>
<protein>
    <submittedName>
        <fullName evidence="2">Uncharacterized protein</fullName>
    </submittedName>
</protein>
<feature type="transmembrane region" description="Helical" evidence="1">
    <location>
        <begin position="33"/>
        <end position="56"/>
    </location>
</feature>
<feature type="non-terminal residue" evidence="2">
    <location>
        <position position="1"/>
    </location>
</feature>
<accession>A0A2M8RX37</accession>
<evidence type="ECO:0000313" key="2">
    <source>
        <dbReference type="EMBL" id="PJG83450.1"/>
    </source>
</evidence>
<keyword evidence="3" id="KW-1185">Reference proteome</keyword>
<comment type="caution">
    <text evidence="2">The sequence shown here is derived from an EMBL/GenBank/DDBJ whole genome shotgun (WGS) entry which is preliminary data.</text>
</comment>
<dbReference type="Proteomes" id="UP000230282">
    <property type="component" value="Unassembled WGS sequence"/>
</dbReference>
<reference evidence="2 3" key="1">
    <citation type="submission" date="2017-11" db="EMBL/GenBank/DDBJ databases">
        <title>Reclassification of Bisgaard taxon 5 as Caviibacterium pharyngocola gen. nov., sp. nov.</title>
        <authorList>
            <person name="Christensen H."/>
        </authorList>
    </citation>
    <scope>NUCLEOTIDE SEQUENCE [LARGE SCALE GENOMIC DNA]</scope>
    <source>
        <strain evidence="2 3">7_3</strain>
    </source>
</reference>
<name>A0A2M8RX37_9PAST</name>
<evidence type="ECO:0000313" key="3">
    <source>
        <dbReference type="Proteomes" id="UP000230282"/>
    </source>
</evidence>
<evidence type="ECO:0000256" key="1">
    <source>
        <dbReference type="SAM" id="Phobius"/>
    </source>
</evidence>
<keyword evidence="1" id="KW-0812">Transmembrane</keyword>
<organism evidence="2 3">
    <name type="scientific">Caviibacterium pharyngocola</name>
    <dbReference type="NCBI Taxonomy" id="28159"/>
    <lineage>
        <taxon>Bacteria</taxon>
        <taxon>Pseudomonadati</taxon>
        <taxon>Pseudomonadota</taxon>
        <taxon>Gammaproteobacteria</taxon>
        <taxon>Pasteurellales</taxon>
        <taxon>Pasteurellaceae</taxon>
        <taxon>Caviibacterium</taxon>
    </lineage>
</organism>
<proteinExistence type="predicted"/>
<dbReference type="AlphaFoldDB" id="A0A2M8RX37"/>
<gene>
    <name evidence="2" type="ORF">CVP04_03510</name>
</gene>
<sequence>DAPDFNSRNSASLCGAYYRDFETPCKSFLQKNLIFLLLDYFSSFTLSFCSIIYDLFANSR</sequence>
<keyword evidence="1" id="KW-0472">Membrane</keyword>